<dbReference type="Pfam" id="PF22936">
    <property type="entry name" value="Pol_BBD"/>
    <property type="match status" value="1"/>
</dbReference>
<protein>
    <recommendedName>
        <fullName evidence="1">Retrovirus-related Pol polyprotein from transposon TNT 1-94-like beta-barrel domain-containing protein</fullName>
    </recommendedName>
</protein>
<proteinExistence type="predicted"/>
<dbReference type="InterPro" id="IPR054722">
    <property type="entry name" value="PolX-like_BBD"/>
</dbReference>
<sequence>MDQVHEYENLVADILSEDMKMCEILQGNVLLKKFPPSWNDYRNHLKHKKRYLMLQELISHMSIEEANRLKDKEISNSSFSIKVNLVEPSGSYKDKFQYIGKKFKKNVQQKSHKGNNGKIQKKSVGVTVVGRRGHKAYQCYQRKNQRKTNKKQNTPQPNLAETEEIIAAVVVEANLVENKIDWILDTGASKHFCANKDLFQEFHEALDGECVFMGNSATVGVMEKGKILLKLTSGKILTLLDVLYVPSLPT</sequence>
<name>A0AAW2PTE2_9LAMI</name>
<feature type="domain" description="Retrovirus-related Pol polyprotein from transposon TNT 1-94-like beta-barrel" evidence="1">
    <location>
        <begin position="182"/>
        <end position="248"/>
    </location>
</feature>
<comment type="caution">
    <text evidence="2">The sequence shown here is derived from an EMBL/GenBank/DDBJ whole genome shotgun (WGS) entry which is preliminary data.</text>
</comment>
<dbReference type="EMBL" id="JACGWK010000004">
    <property type="protein sequence ID" value="KAL0358293.1"/>
    <property type="molecule type" value="Genomic_DNA"/>
</dbReference>
<dbReference type="PANTHER" id="PTHR47592">
    <property type="entry name" value="PBF68 PROTEIN"/>
    <property type="match status" value="1"/>
</dbReference>
<accession>A0AAW2PTE2</accession>
<reference evidence="2" key="1">
    <citation type="submission" date="2020-06" db="EMBL/GenBank/DDBJ databases">
        <authorList>
            <person name="Li T."/>
            <person name="Hu X."/>
            <person name="Zhang T."/>
            <person name="Song X."/>
            <person name="Zhang H."/>
            <person name="Dai N."/>
            <person name="Sheng W."/>
            <person name="Hou X."/>
            <person name="Wei L."/>
        </authorList>
    </citation>
    <scope>NUCLEOTIDE SEQUENCE</scope>
    <source>
        <strain evidence="2">G01</strain>
        <tissue evidence="2">Leaf</tissue>
    </source>
</reference>
<organism evidence="2">
    <name type="scientific">Sesamum angustifolium</name>
    <dbReference type="NCBI Taxonomy" id="2727405"/>
    <lineage>
        <taxon>Eukaryota</taxon>
        <taxon>Viridiplantae</taxon>
        <taxon>Streptophyta</taxon>
        <taxon>Embryophyta</taxon>
        <taxon>Tracheophyta</taxon>
        <taxon>Spermatophyta</taxon>
        <taxon>Magnoliopsida</taxon>
        <taxon>eudicotyledons</taxon>
        <taxon>Gunneridae</taxon>
        <taxon>Pentapetalae</taxon>
        <taxon>asterids</taxon>
        <taxon>lamiids</taxon>
        <taxon>Lamiales</taxon>
        <taxon>Pedaliaceae</taxon>
        <taxon>Sesamum</taxon>
    </lineage>
</organism>
<reference evidence="2" key="2">
    <citation type="journal article" date="2024" name="Plant">
        <title>Genomic evolution and insights into agronomic trait innovations of Sesamum species.</title>
        <authorList>
            <person name="Miao H."/>
            <person name="Wang L."/>
            <person name="Qu L."/>
            <person name="Liu H."/>
            <person name="Sun Y."/>
            <person name="Le M."/>
            <person name="Wang Q."/>
            <person name="Wei S."/>
            <person name="Zheng Y."/>
            <person name="Lin W."/>
            <person name="Duan Y."/>
            <person name="Cao H."/>
            <person name="Xiong S."/>
            <person name="Wang X."/>
            <person name="Wei L."/>
            <person name="Li C."/>
            <person name="Ma Q."/>
            <person name="Ju M."/>
            <person name="Zhao R."/>
            <person name="Li G."/>
            <person name="Mu C."/>
            <person name="Tian Q."/>
            <person name="Mei H."/>
            <person name="Zhang T."/>
            <person name="Gao T."/>
            <person name="Zhang H."/>
        </authorList>
    </citation>
    <scope>NUCLEOTIDE SEQUENCE</scope>
    <source>
        <strain evidence="2">G01</strain>
    </source>
</reference>
<dbReference type="PANTHER" id="PTHR47592:SF30">
    <property type="entry name" value="CCHC-TYPE DOMAIN-CONTAINING PROTEIN"/>
    <property type="match status" value="1"/>
</dbReference>
<gene>
    <name evidence="2" type="ORF">Sangu_0678700</name>
</gene>
<evidence type="ECO:0000313" key="2">
    <source>
        <dbReference type="EMBL" id="KAL0358293.1"/>
    </source>
</evidence>
<evidence type="ECO:0000259" key="1">
    <source>
        <dbReference type="Pfam" id="PF22936"/>
    </source>
</evidence>
<dbReference type="AlphaFoldDB" id="A0AAW2PTE2"/>